<proteinExistence type="predicted"/>
<evidence type="ECO:0000313" key="2">
    <source>
        <dbReference type="Proteomes" id="UP000823960"/>
    </source>
</evidence>
<accession>A0A9D1NPP1</accession>
<protein>
    <recommendedName>
        <fullName evidence="3">P22 coat protein-protein 5 domain protein</fullName>
    </recommendedName>
</protein>
<gene>
    <name evidence="1" type="ORF">IAD28_01030</name>
</gene>
<name>A0A9D1NPP1_9FIRM</name>
<comment type="caution">
    <text evidence="1">The sequence shown here is derived from an EMBL/GenBank/DDBJ whole genome shotgun (WGS) entry which is preliminary data.</text>
</comment>
<dbReference type="Proteomes" id="UP000823960">
    <property type="component" value="Unassembled WGS sequence"/>
</dbReference>
<dbReference type="AlphaFoldDB" id="A0A9D1NPP1"/>
<reference evidence="1" key="1">
    <citation type="submission" date="2020-10" db="EMBL/GenBank/DDBJ databases">
        <authorList>
            <person name="Gilroy R."/>
        </authorList>
    </citation>
    <scope>NUCLEOTIDE SEQUENCE</scope>
    <source>
        <strain evidence="1">1370</strain>
    </source>
</reference>
<reference evidence="1" key="2">
    <citation type="journal article" date="2021" name="PeerJ">
        <title>Extensive microbial diversity within the chicken gut microbiome revealed by metagenomics and culture.</title>
        <authorList>
            <person name="Gilroy R."/>
            <person name="Ravi A."/>
            <person name="Getino M."/>
            <person name="Pursley I."/>
            <person name="Horton D.L."/>
            <person name="Alikhan N.F."/>
            <person name="Baker D."/>
            <person name="Gharbi K."/>
            <person name="Hall N."/>
            <person name="Watson M."/>
            <person name="Adriaenssens E.M."/>
            <person name="Foster-Nyarko E."/>
            <person name="Jarju S."/>
            <person name="Secka A."/>
            <person name="Antonio M."/>
            <person name="Oren A."/>
            <person name="Chaudhuri R.R."/>
            <person name="La Ragione R."/>
            <person name="Hildebrand F."/>
            <person name="Pallen M.J."/>
        </authorList>
    </citation>
    <scope>NUCLEOTIDE SEQUENCE</scope>
    <source>
        <strain evidence="1">1370</strain>
    </source>
</reference>
<organism evidence="1 2">
    <name type="scientific">Candidatus Faeciplasma avium</name>
    <dbReference type="NCBI Taxonomy" id="2840798"/>
    <lineage>
        <taxon>Bacteria</taxon>
        <taxon>Bacillati</taxon>
        <taxon>Bacillota</taxon>
        <taxon>Clostridia</taxon>
        <taxon>Eubacteriales</taxon>
        <taxon>Oscillospiraceae</taxon>
        <taxon>Oscillospiraceae incertae sedis</taxon>
        <taxon>Candidatus Faeciplasma</taxon>
    </lineage>
</organism>
<evidence type="ECO:0000313" key="1">
    <source>
        <dbReference type="EMBL" id="HIV10268.1"/>
    </source>
</evidence>
<sequence length="277" mass="30162">MAVTNFIPELWSARLLQSLEKTHVAANLVNRDYEGEIRQQGDTVHINMIGAITVRDYTKGSDIVAPEELSTTDQTLVISQAKYFNFQIDDVDAAQVAGSLMDSALARSAYALKDAADSYILKTIADGLLTENTIGSSAAVALTKDNIYENIIKLRLILDRNNVPLEGRTIVIPPEAYALLLQDSRFVSGDIGSEALRSGYIGSVAGFEIYESNNCSKSDSTYTITAQVRSACTYAEQIVETGAYRPEKRFADAVKGLHVYGAKVVDQTQIAGLLCTF</sequence>
<evidence type="ECO:0008006" key="3">
    <source>
        <dbReference type="Google" id="ProtNLM"/>
    </source>
</evidence>
<dbReference type="Pfam" id="PF25209">
    <property type="entry name" value="Phage_capsid_4"/>
    <property type="match status" value="1"/>
</dbReference>
<dbReference type="EMBL" id="DVOL01000012">
    <property type="protein sequence ID" value="HIV10268.1"/>
    <property type="molecule type" value="Genomic_DNA"/>
</dbReference>